<dbReference type="RefSeq" id="WP_038087565.1">
    <property type="nucleotide sequence ID" value="NZ_JMIR01000012.1"/>
</dbReference>
<dbReference type="EMBL" id="JMIR01000012">
    <property type="protein sequence ID" value="KEO83383.1"/>
    <property type="molecule type" value="Genomic_DNA"/>
</dbReference>
<dbReference type="STRING" id="1157490.EL26_10425"/>
<organism evidence="5 6">
    <name type="scientific">Tumebacillus flagellatus</name>
    <dbReference type="NCBI Taxonomy" id="1157490"/>
    <lineage>
        <taxon>Bacteria</taxon>
        <taxon>Bacillati</taxon>
        <taxon>Bacillota</taxon>
        <taxon>Bacilli</taxon>
        <taxon>Bacillales</taxon>
        <taxon>Alicyclobacillaceae</taxon>
        <taxon>Tumebacillus</taxon>
    </lineage>
</organism>
<dbReference type="InterPro" id="IPR013785">
    <property type="entry name" value="Aldolase_TIM"/>
</dbReference>
<dbReference type="InterPro" id="IPR008567">
    <property type="entry name" value="BKACE"/>
</dbReference>
<keyword evidence="2" id="KW-0808">Transferase</keyword>
<evidence type="ECO:0000256" key="1">
    <source>
        <dbReference type="ARBA" id="ARBA00001947"/>
    </source>
</evidence>
<gene>
    <name evidence="5" type="ORF">EL26_10425</name>
</gene>
<dbReference type="GO" id="GO:0043720">
    <property type="term" value="F:3-keto-5-aminohexanoate cleavage activity"/>
    <property type="evidence" value="ECO:0007669"/>
    <property type="project" value="InterPro"/>
</dbReference>
<proteinExistence type="predicted"/>
<keyword evidence="6" id="KW-1185">Reference proteome</keyword>
<comment type="cofactor">
    <cofactor evidence="1">
        <name>Zn(2+)</name>
        <dbReference type="ChEBI" id="CHEBI:29105"/>
    </cofactor>
</comment>
<dbReference type="eggNOG" id="COG3246">
    <property type="taxonomic scope" value="Bacteria"/>
</dbReference>
<dbReference type="AlphaFoldDB" id="A0A074LU21"/>
<comment type="caution">
    <text evidence="5">The sequence shown here is derived from an EMBL/GenBank/DDBJ whole genome shotgun (WGS) entry which is preliminary data.</text>
</comment>
<evidence type="ECO:0000256" key="4">
    <source>
        <dbReference type="ARBA" id="ARBA00022833"/>
    </source>
</evidence>
<name>A0A074LU21_9BACL</name>
<dbReference type="PANTHER" id="PTHR37418:SF2">
    <property type="entry name" value="3-KETO-5-AMINOHEXANOATE CLEAVAGE ENZYME"/>
    <property type="match status" value="1"/>
</dbReference>
<dbReference type="Proteomes" id="UP000027931">
    <property type="component" value="Unassembled WGS sequence"/>
</dbReference>
<keyword evidence="3" id="KW-0479">Metal-binding</keyword>
<dbReference type="Pfam" id="PF05853">
    <property type="entry name" value="BKACE"/>
    <property type="match status" value="1"/>
</dbReference>
<accession>A0A074LU21</accession>
<evidence type="ECO:0000313" key="5">
    <source>
        <dbReference type="EMBL" id="KEO83383.1"/>
    </source>
</evidence>
<protein>
    <submittedName>
        <fullName evidence="5">3-keto-5-aminohexanoate cleavage protein</fullName>
    </submittedName>
</protein>
<evidence type="ECO:0000313" key="6">
    <source>
        <dbReference type="Proteomes" id="UP000027931"/>
    </source>
</evidence>
<dbReference type="OrthoDB" id="63399at2"/>
<dbReference type="Gene3D" id="3.20.20.70">
    <property type="entry name" value="Aldolase class I"/>
    <property type="match status" value="1"/>
</dbReference>
<evidence type="ECO:0000256" key="2">
    <source>
        <dbReference type="ARBA" id="ARBA00022679"/>
    </source>
</evidence>
<dbReference type="GO" id="GO:0046872">
    <property type="term" value="F:metal ion binding"/>
    <property type="evidence" value="ECO:0007669"/>
    <property type="project" value="UniProtKB-KW"/>
</dbReference>
<keyword evidence="4" id="KW-0862">Zinc</keyword>
<evidence type="ECO:0000256" key="3">
    <source>
        <dbReference type="ARBA" id="ARBA00022723"/>
    </source>
</evidence>
<sequence>MEKLIITVALDGAEVTREQQPHLPLTPDEIADAAYEAWKAGASIAHVHARDAAGNPTQDKEIYRQIIEKISAKCDIIVQVSTGGAVGMTAEERLQPVTLKPEMATLTVGTVNFGDDVFMNTPKDIEAYAQAMQEHGVRPELEIFDVGMINNALRLLKKGLVTAPLHFDFVLGVPGAIPGTIENLQYMVNQIPAGSTWSVAGVGRAQLPLNTMAILLGGHVRVGFEDNIYYEKGVLATSNAQFVERIVRLAKELGREVATAQEARKILGISPVNVG</sequence>
<dbReference type="PANTHER" id="PTHR37418">
    <property type="entry name" value="3-KETO-5-AMINOHEXANOATE CLEAVAGE ENZYME-RELATED"/>
    <property type="match status" value="1"/>
</dbReference>
<reference evidence="5 6" key="1">
    <citation type="journal article" date="2013" name="Int. J. Syst. Evol. Microbiol.">
        <title>Tumebacillus flagellatus sp. nov., an alpha-amylase/pullulanase-producing bacterium isolated from cassava wastewater.</title>
        <authorList>
            <person name="Wang Q."/>
            <person name="Xie N."/>
            <person name="Qin Y."/>
            <person name="Shen N."/>
            <person name="Zhu J."/>
            <person name="Mi H."/>
            <person name="Huang R."/>
        </authorList>
    </citation>
    <scope>NUCLEOTIDE SEQUENCE [LARGE SCALE GENOMIC DNA]</scope>
    <source>
        <strain evidence="5 6">GST4</strain>
    </source>
</reference>